<feature type="domain" description="Erythromycin biosynthesis protein CIII-like C-terminal" evidence="1">
    <location>
        <begin position="301"/>
        <end position="401"/>
    </location>
</feature>
<dbReference type="InterPro" id="IPR002213">
    <property type="entry name" value="UDP_glucos_trans"/>
</dbReference>
<gene>
    <name evidence="2" type="ORF">A176_004891</name>
</gene>
<dbReference type="AlphaFoldDB" id="A0A0H4WYT8"/>
<dbReference type="EMBL" id="CP012109">
    <property type="protein sequence ID" value="AKQ67979.1"/>
    <property type="molecule type" value="Genomic_DNA"/>
</dbReference>
<sequence>MSTVGIYMLPEYGGLNATFSLAGAMVRRGHRVRYFVPESFAEHVSRQGFEFSRYTQSLRVTASWATRVPGVRFLHLRARYHEHLAAAFNAWVDTDGIDGVLVDPVVWDIAAGAHERGLPYLSLNPTYAAPFSLDYPSVHSSAIPSSSGPLARARNLVTWSLHAKIPVRRGLYDHGIRWAGHSAFRSMRRAGRRVRWGDFGYRPDVEELVIGPSALDFEPLRALPGRHYLGTCVEPARDDGAFDWTGHDASKPLAYCSLGTFAEFLPDSHRFYTAVIESFRRRQGWQLIVSCGPLAQQLRGEALPPTIRVEASVPQLEVLSRASLFLNHAGIGSVREALYFGVPLLLFPDESDQPGLTARLVHHKLGLRGDIRTKDARVITERVDALLGRADIRASVEAMRHACRGSNELEQGVDVIERALG</sequence>
<dbReference type="InterPro" id="IPR050481">
    <property type="entry name" value="UDP-glycosyltransf_plant"/>
</dbReference>
<name>A0A0H4WYT8_9BACT</name>
<dbReference type="PANTHER" id="PTHR48049">
    <property type="entry name" value="GLYCOSYLTRANSFERASE"/>
    <property type="match status" value="1"/>
</dbReference>
<dbReference type="RefSeq" id="WP_002636398.1">
    <property type="nucleotide sequence ID" value="NZ_CP012109.1"/>
</dbReference>
<evidence type="ECO:0000313" key="2">
    <source>
        <dbReference type="EMBL" id="AKQ67979.1"/>
    </source>
</evidence>
<dbReference type="SUPFAM" id="SSF53756">
    <property type="entry name" value="UDP-Glycosyltransferase/glycogen phosphorylase"/>
    <property type="match status" value="1"/>
</dbReference>
<keyword evidence="2" id="KW-0808">Transferase</keyword>
<evidence type="ECO:0000259" key="1">
    <source>
        <dbReference type="Pfam" id="PF06722"/>
    </source>
</evidence>
<dbReference type="eggNOG" id="COG1819">
    <property type="taxonomic scope" value="Bacteria"/>
</dbReference>
<dbReference type="Proteomes" id="UP000009026">
    <property type="component" value="Chromosome"/>
</dbReference>
<dbReference type="OrthoDB" id="5488434at2"/>
<protein>
    <submittedName>
        <fullName evidence="2">Macrolide glycosyltransferase</fullName>
    </submittedName>
</protein>
<dbReference type="PANTHER" id="PTHR48049:SF132">
    <property type="entry name" value="GLYCOSYLTRANSFERASE"/>
    <property type="match status" value="1"/>
</dbReference>
<dbReference type="GO" id="GO:0035251">
    <property type="term" value="F:UDP-glucosyltransferase activity"/>
    <property type="evidence" value="ECO:0007669"/>
    <property type="project" value="InterPro"/>
</dbReference>
<proteinExistence type="predicted"/>
<accession>A0A0H4WYT8</accession>
<dbReference type="STRING" id="1297742.A176_004891"/>
<organism evidence="2 3">
    <name type="scientific">Pseudomyxococcus hansupus</name>
    <dbReference type="NCBI Taxonomy" id="1297742"/>
    <lineage>
        <taxon>Bacteria</taxon>
        <taxon>Pseudomonadati</taxon>
        <taxon>Myxococcota</taxon>
        <taxon>Myxococcia</taxon>
        <taxon>Myxococcales</taxon>
        <taxon>Cystobacterineae</taxon>
        <taxon>Myxococcaceae</taxon>
        <taxon>Pseudomyxococcus</taxon>
    </lineage>
</organism>
<reference evidence="2 3" key="1">
    <citation type="journal article" date="2016" name="PLoS ONE">
        <title>Complete Genome Sequence and Comparative Genomics of a Novel Myxobacterium Myxococcus hansupus.</title>
        <authorList>
            <person name="Sharma G."/>
            <person name="Narwani T."/>
            <person name="Subramanian S."/>
        </authorList>
    </citation>
    <scope>NUCLEOTIDE SEQUENCE [LARGE SCALE GENOMIC DNA]</scope>
    <source>
        <strain evidence="3">mixupus</strain>
    </source>
</reference>
<keyword evidence="3" id="KW-1185">Reference proteome</keyword>
<dbReference type="InterPro" id="IPR010610">
    <property type="entry name" value="EryCIII-like_C"/>
</dbReference>
<evidence type="ECO:0000313" key="3">
    <source>
        <dbReference type="Proteomes" id="UP000009026"/>
    </source>
</evidence>
<dbReference type="Gene3D" id="3.40.50.2000">
    <property type="entry name" value="Glycogen Phosphorylase B"/>
    <property type="match status" value="2"/>
</dbReference>
<dbReference type="CDD" id="cd03784">
    <property type="entry name" value="GT1_Gtf-like"/>
    <property type="match status" value="1"/>
</dbReference>
<dbReference type="KEGG" id="mym:A176_004891"/>
<dbReference type="Pfam" id="PF06722">
    <property type="entry name" value="EryCIII-like_C"/>
    <property type="match status" value="1"/>
</dbReference>
<dbReference type="PATRIC" id="fig|1297742.4.peg.4936"/>